<dbReference type="AlphaFoldDB" id="A0A7Y6C3X4"/>
<dbReference type="PRINTS" id="PR00040">
    <property type="entry name" value="HTHMERR"/>
</dbReference>
<dbReference type="InterPro" id="IPR047057">
    <property type="entry name" value="MerR_fam"/>
</dbReference>
<proteinExistence type="predicted"/>
<dbReference type="CDD" id="cd01109">
    <property type="entry name" value="HTH_YyaN"/>
    <property type="match status" value="1"/>
</dbReference>
<dbReference type="PANTHER" id="PTHR30204">
    <property type="entry name" value="REDOX-CYCLING DRUG-SENSING TRANSCRIPTIONAL ACTIVATOR SOXR"/>
    <property type="match status" value="1"/>
</dbReference>
<dbReference type="PROSITE" id="PS50937">
    <property type="entry name" value="HTH_MERR_2"/>
    <property type="match status" value="1"/>
</dbReference>
<keyword evidence="4" id="KW-1185">Reference proteome</keyword>
<keyword evidence="1" id="KW-0238">DNA-binding</keyword>
<dbReference type="InterPro" id="IPR009061">
    <property type="entry name" value="DNA-bd_dom_put_sf"/>
</dbReference>
<sequence>MRVSGEVLYSIKETAEKAGLSEDTIRYYEKIELLPRADRKANRHRVYRQEDIRTMKLISCLKKTGMSLEEMKPYLHMSMDSDLEDFPEEREMLVNHRMKIEAQIASLQQVVDFIDEKLDKRSMYPDECTLTAEKQMSVFEKKNMFL</sequence>
<dbReference type="SMART" id="SM00422">
    <property type="entry name" value="HTH_MERR"/>
    <property type="match status" value="1"/>
</dbReference>
<dbReference type="Proteomes" id="UP000526125">
    <property type="component" value="Unassembled WGS sequence"/>
</dbReference>
<accession>A0A7Y6C3X4</accession>
<dbReference type="GO" id="GO:0003677">
    <property type="term" value="F:DNA binding"/>
    <property type="evidence" value="ECO:0007669"/>
    <property type="project" value="UniProtKB-KW"/>
</dbReference>
<reference evidence="3 4" key="1">
    <citation type="submission" date="2020-05" db="EMBL/GenBank/DDBJ databases">
        <title>Genome Sequencing of Type Strains.</title>
        <authorList>
            <person name="Lemaire J.F."/>
            <person name="Inderbitzin P."/>
            <person name="Gregorio O.A."/>
            <person name="Collins S.B."/>
            <person name="Wespe N."/>
            <person name="Knight-Connoni V."/>
        </authorList>
    </citation>
    <scope>NUCLEOTIDE SEQUENCE [LARGE SCALE GENOMIC DNA]</scope>
    <source>
        <strain evidence="3 4">LMG 21957</strain>
    </source>
</reference>
<dbReference type="EMBL" id="JABMCB010000206">
    <property type="protein sequence ID" value="NUU80173.1"/>
    <property type="molecule type" value="Genomic_DNA"/>
</dbReference>
<evidence type="ECO:0000313" key="4">
    <source>
        <dbReference type="Proteomes" id="UP000526125"/>
    </source>
</evidence>
<dbReference type="InterPro" id="IPR000551">
    <property type="entry name" value="MerR-type_HTH_dom"/>
</dbReference>
<evidence type="ECO:0000256" key="1">
    <source>
        <dbReference type="ARBA" id="ARBA00023125"/>
    </source>
</evidence>
<dbReference type="PANTHER" id="PTHR30204:SF83">
    <property type="entry name" value="TRANSCRIPTIONAL REGULATOR, MERR FAMILY"/>
    <property type="match status" value="1"/>
</dbReference>
<dbReference type="SUPFAM" id="SSF46955">
    <property type="entry name" value="Putative DNA-binding domain"/>
    <property type="match status" value="1"/>
</dbReference>
<dbReference type="GO" id="GO:0003700">
    <property type="term" value="F:DNA-binding transcription factor activity"/>
    <property type="evidence" value="ECO:0007669"/>
    <property type="project" value="InterPro"/>
</dbReference>
<organism evidence="3 4">
    <name type="scientific">Paenibacillus xylanilyticus</name>
    <dbReference type="NCBI Taxonomy" id="248903"/>
    <lineage>
        <taxon>Bacteria</taxon>
        <taxon>Bacillati</taxon>
        <taxon>Bacillota</taxon>
        <taxon>Bacilli</taxon>
        <taxon>Bacillales</taxon>
        <taxon>Paenibacillaceae</taxon>
        <taxon>Paenibacillus</taxon>
    </lineage>
</organism>
<protein>
    <submittedName>
        <fullName evidence="3">MerR family transcriptional regulator</fullName>
    </submittedName>
</protein>
<name>A0A7Y6C3X4_9BACL</name>
<dbReference type="Pfam" id="PF13411">
    <property type="entry name" value="MerR_1"/>
    <property type="match status" value="1"/>
</dbReference>
<evidence type="ECO:0000313" key="3">
    <source>
        <dbReference type="EMBL" id="NUU80173.1"/>
    </source>
</evidence>
<dbReference type="Gene3D" id="1.10.1660.10">
    <property type="match status" value="1"/>
</dbReference>
<comment type="caution">
    <text evidence="3">The sequence shown here is derived from an EMBL/GenBank/DDBJ whole genome shotgun (WGS) entry which is preliminary data.</text>
</comment>
<gene>
    <name evidence="3" type="ORF">HP552_33835</name>
</gene>
<feature type="domain" description="HTH merR-type" evidence="2">
    <location>
        <begin position="8"/>
        <end position="77"/>
    </location>
</feature>
<evidence type="ECO:0000259" key="2">
    <source>
        <dbReference type="PROSITE" id="PS50937"/>
    </source>
</evidence>